<dbReference type="GO" id="GO:0007346">
    <property type="term" value="P:regulation of mitotic cell cycle"/>
    <property type="evidence" value="ECO:0007669"/>
    <property type="project" value="TreeGrafter"/>
</dbReference>
<feature type="compositionally biased region" description="Low complexity" evidence="11">
    <location>
        <begin position="1"/>
        <end position="14"/>
    </location>
</feature>
<feature type="region of interest" description="Disordered" evidence="11">
    <location>
        <begin position="335"/>
        <end position="358"/>
    </location>
</feature>
<organism evidence="13 14">
    <name type="scientific">Panicum hallii var. hallii</name>
    <dbReference type="NCBI Taxonomy" id="1504633"/>
    <lineage>
        <taxon>Eukaryota</taxon>
        <taxon>Viridiplantae</taxon>
        <taxon>Streptophyta</taxon>
        <taxon>Embryophyta</taxon>
        <taxon>Tracheophyta</taxon>
        <taxon>Spermatophyta</taxon>
        <taxon>Magnoliopsida</taxon>
        <taxon>Liliopsida</taxon>
        <taxon>Poales</taxon>
        <taxon>Poaceae</taxon>
        <taxon>PACMAD clade</taxon>
        <taxon>Panicoideae</taxon>
        <taxon>Panicodae</taxon>
        <taxon>Paniceae</taxon>
        <taxon>Panicinae</taxon>
        <taxon>Panicum</taxon>
        <taxon>Panicum sect. Panicum</taxon>
    </lineage>
</organism>
<dbReference type="FunFam" id="3.30.200.20:FF:000691">
    <property type="entry name" value="Cyclin-dependent kinase G-1"/>
    <property type="match status" value="1"/>
</dbReference>
<dbReference type="InterPro" id="IPR050108">
    <property type="entry name" value="CDK"/>
</dbReference>
<dbReference type="EC" id="2.7.11.23" evidence="2"/>
<dbReference type="PROSITE" id="PS00107">
    <property type="entry name" value="PROTEIN_KINASE_ATP"/>
    <property type="match status" value="1"/>
</dbReference>
<evidence type="ECO:0000256" key="10">
    <source>
        <dbReference type="RuleBase" id="RU000304"/>
    </source>
</evidence>
<feature type="compositionally biased region" description="Basic residues" evidence="11">
    <location>
        <begin position="348"/>
        <end position="358"/>
    </location>
</feature>
<dbReference type="EMBL" id="CM009757">
    <property type="protein sequence ID" value="PUZ37745.1"/>
    <property type="molecule type" value="Genomic_DNA"/>
</dbReference>
<evidence type="ECO:0000256" key="2">
    <source>
        <dbReference type="ARBA" id="ARBA00012409"/>
    </source>
</evidence>
<keyword evidence="5 9" id="KW-0547">Nucleotide-binding</keyword>
<protein>
    <recommendedName>
        <fullName evidence="2">[RNA-polymerase]-subunit kinase</fullName>
        <ecNumber evidence="2">2.7.11.23</ecNumber>
    </recommendedName>
</protein>
<gene>
    <name evidence="13" type="ORF">GQ55_9G144800</name>
</gene>
<dbReference type="Gene3D" id="3.30.200.20">
    <property type="entry name" value="Phosphorylase Kinase, domain 1"/>
    <property type="match status" value="1"/>
</dbReference>
<sequence>MAASVVEAAAAPHHAAARQTRKRTRVAMDTTDDYEGTCCLGEGAFGAVVMARHRGTGRAVAMKYLREPGGGGGGHEALLREARFLEACAGNPFVVGFHGLARDPATAELCLVMECAGQSLDDALRCQRPPGGPPLPEDTVRPAMWQLLTGAKRMHDAHIIHRDIKPQNILVGNDQIVRFCDFGLAVHMAEPPPYELAGTMWYMAPEMLLGKPDYDALVDIWSLGCVMAELIDGSALFQGIDYEDHLCEIFGVLGVPDDTTWPWFSATPFAAEMPDLDKQRQRCKGSVLRCMFPESKLSKEGFDLLSGLLTCNPDKRLTAAAALKHPWFSKIQSQEAPKKEEAVSPLPKRPRRHAVCAT</sequence>
<accession>A0A2T7C357</accession>
<evidence type="ECO:0000256" key="7">
    <source>
        <dbReference type="ARBA" id="ARBA00022840"/>
    </source>
</evidence>
<dbReference type="InterPro" id="IPR008271">
    <property type="entry name" value="Ser/Thr_kinase_AS"/>
</dbReference>
<keyword evidence="10" id="KW-0723">Serine/threonine-protein kinase</keyword>
<dbReference type="OrthoDB" id="612047at2759"/>
<keyword evidence="14" id="KW-1185">Reference proteome</keyword>
<keyword evidence="6" id="KW-0418">Kinase</keyword>
<dbReference type="STRING" id="1504633.A0A2T7C357"/>
<dbReference type="Pfam" id="PF00069">
    <property type="entry name" value="Pkinase"/>
    <property type="match status" value="1"/>
</dbReference>
<evidence type="ECO:0000256" key="5">
    <source>
        <dbReference type="ARBA" id="ARBA00022741"/>
    </source>
</evidence>
<keyword evidence="4" id="KW-0808">Transferase</keyword>
<comment type="catalytic activity">
    <reaction evidence="8">
        <text>[DNA-directed RNA polymerase] + ATP = phospho-[DNA-directed RNA polymerase] + ADP + H(+)</text>
        <dbReference type="Rhea" id="RHEA:10216"/>
        <dbReference type="Rhea" id="RHEA-COMP:11321"/>
        <dbReference type="Rhea" id="RHEA-COMP:11322"/>
        <dbReference type="ChEBI" id="CHEBI:15378"/>
        <dbReference type="ChEBI" id="CHEBI:30616"/>
        <dbReference type="ChEBI" id="CHEBI:43176"/>
        <dbReference type="ChEBI" id="CHEBI:68546"/>
        <dbReference type="ChEBI" id="CHEBI:456216"/>
        <dbReference type="EC" id="2.7.11.23"/>
    </reaction>
</comment>
<dbReference type="PANTHER" id="PTHR24056:SF395">
    <property type="entry name" value="PROTEIN KINASE DOMAIN-CONTAINING PROTEIN"/>
    <property type="match status" value="1"/>
</dbReference>
<dbReference type="Gramene" id="PUZ37745">
    <property type="protein sequence ID" value="PUZ37745"/>
    <property type="gene ID" value="GQ55_9G144800"/>
</dbReference>
<evidence type="ECO:0000313" key="13">
    <source>
        <dbReference type="EMBL" id="PUZ37745.1"/>
    </source>
</evidence>
<dbReference type="InterPro" id="IPR011009">
    <property type="entry name" value="Kinase-like_dom_sf"/>
</dbReference>
<dbReference type="AlphaFoldDB" id="A0A2T7C357"/>
<dbReference type="InterPro" id="IPR017441">
    <property type="entry name" value="Protein_kinase_ATP_BS"/>
</dbReference>
<evidence type="ECO:0000256" key="8">
    <source>
        <dbReference type="ARBA" id="ARBA00049280"/>
    </source>
</evidence>
<reference evidence="13 14" key="1">
    <citation type="submission" date="2018-04" db="EMBL/GenBank/DDBJ databases">
        <title>WGS assembly of Panicum hallii var. hallii HAL2.</title>
        <authorList>
            <person name="Lovell J."/>
            <person name="Jenkins J."/>
            <person name="Lowry D."/>
            <person name="Mamidi S."/>
            <person name="Sreedasyam A."/>
            <person name="Weng X."/>
            <person name="Barry K."/>
            <person name="Bonette J."/>
            <person name="Campitelli B."/>
            <person name="Daum C."/>
            <person name="Gordon S."/>
            <person name="Gould B."/>
            <person name="Lipzen A."/>
            <person name="MacQueen A."/>
            <person name="Palacio-Mejia J."/>
            <person name="Plott C."/>
            <person name="Shakirov E."/>
            <person name="Shu S."/>
            <person name="Yoshinaga Y."/>
            <person name="Zane M."/>
            <person name="Rokhsar D."/>
            <person name="Grimwood J."/>
            <person name="Schmutz J."/>
            <person name="Juenger T."/>
        </authorList>
    </citation>
    <scope>NUCLEOTIDE SEQUENCE [LARGE SCALE GENOMIC DNA]</scope>
    <source>
        <strain evidence="14">cv. HAL2</strain>
    </source>
</reference>
<evidence type="ECO:0000256" key="6">
    <source>
        <dbReference type="ARBA" id="ARBA00022777"/>
    </source>
</evidence>
<evidence type="ECO:0000256" key="9">
    <source>
        <dbReference type="PROSITE-ProRule" id="PRU10141"/>
    </source>
</evidence>
<feature type="domain" description="Protein kinase" evidence="12">
    <location>
        <begin position="34"/>
        <end position="328"/>
    </location>
</feature>
<evidence type="ECO:0000313" key="14">
    <source>
        <dbReference type="Proteomes" id="UP000244336"/>
    </source>
</evidence>
<dbReference type="PROSITE" id="PS00108">
    <property type="entry name" value="PROTEIN_KINASE_ST"/>
    <property type="match status" value="1"/>
</dbReference>
<feature type="binding site" evidence="9">
    <location>
        <position position="63"/>
    </location>
    <ligand>
        <name>ATP</name>
        <dbReference type="ChEBI" id="CHEBI:30616"/>
    </ligand>
</feature>
<keyword evidence="7 9" id="KW-0067">ATP-binding</keyword>
<evidence type="ECO:0000256" key="11">
    <source>
        <dbReference type="SAM" id="MobiDB-lite"/>
    </source>
</evidence>
<dbReference type="Proteomes" id="UP000244336">
    <property type="component" value="Chromosome 9"/>
</dbReference>
<dbReference type="PANTHER" id="PTHR24056">
    <property type="entry name" value="CELL DIVISION PROTEIN KINASE"/>
    <property type="match status" value="1"/>
</dbReference>
<evidence type="ECO:0000256" key="3">
    <source>
        <dbReference type="ARBA" id="ARBA00022553"/>
    </source>
</evidence>
<dbReference type="Gene3D" id="1.10.510.10">
    <property type="entry name" value="Transferase(Phosphotransferase) domain 1"/>
    <property type="match status" value="1"/>
</dbReference>
<dbReference type="SMART" id="SM00220">
    <property type="entry name" value="S_TKc"/>
    <property type="match status" value="1"/>
</dbReference>
<dbReference type="FunFam" id="1.10.510.10:FF:000790">
    <property type="entry name" value="Cyclin-dependent kinase G-1"/>
    <property type="match status" value="1"/>
</dbReference>
<dbReference type="GO" id="GO:0005524">
    <property type="term" value="F:ATP binding"/>
    <property type="evidence" value="ECO:0007669"/>
    <property type="project" value="UniProtKB-UniRule"/>
</dbReference>
<dbReference type="PROSITE" id="PS50011">
    <property type="entry name" value="PROTEIN_KINASE_DOM"/>
    <property type="match status" value="1"/>
</dbReference>
<keyword evidence="3" id="KW-0597">Phosphoprotein</keyword>
<proteinExistence type="inferred from homology"/>
<feature type="compositionally biased region" description="Basic residues" evidence="11">
    <location>
        <begin position="15"/>
        <end position="24"/>
    </location>
</feature>
<dbReference type="SUPFAM" id="SSF56112">
    <property type="entry name" value="Protein kinase-like (PK-like)"/>
    <property type="match status" value="1"/>
</dbReference>
<dbReference type="InterPro" id="IPR000719">
    <property type="entry name" value="Prot_kinase_dom"/>
</dbReference>
<name>A0A2T7C357_9POAL</name>
<dbReference type="GO" id="GO:0008353">
    <property type="term" value="F:RNA polymerase II CTD heptapeptide repeat kinase activity"/>
    <property type="evidence" value="ECO:0007669"/>
    <property type="project" value="UniProtKB-EC"/>
</dbReference>
<evidence type="ECO:0000256" key="4">
    <source>
        <dbReference type="ARBA" id="ARBA00022679"/>
    </source>
</evidence>
<comment type="similarity">
    <text evidence="1">Belongs to the protein kinase superfamily. CMGC Ser/Thr protein kinase family. CDC2/CDKX subfamily.</text>
</comment>
<evidence type="ECO:0000259" key="12">
    <source>
        <dbReference type="PROSITE" id="PS50011"/>
    </source>
</evidence>
<feature type="region of interest" description="Disordered" evidence="11">
    <location>
        <begin position="1"/>
        <end position="24"/>
    </location>
</feature>
<dbReference type="GO" id="GO:0005634">
    <property type="term" value="C:nucleus"/>
    <property type="evidence" value="ECO:0007669"/>
    <property type="project" value="TreeGrafter"/>
</dbReference>
<evidence type="ECO:0000256" key="1">
    <source>
        <dbReference type="ARBA" id="ARBA00006485"/>
    </source>
</evidence>